<dbReference type="Proteomes" id="UP001057452">
    <property type="component" value="Chromosome 5"/>
</dbReference>
<name>A0ACB9XJU2_CHAAC</name>
<reference evidence="1" key="1">
    <citation type="submission" date="2022-05" db="EMBL/GenBank/DDBJ databases">
        <title>Chromosome-level genome of Chaenocephalus aceratus.</title>
        <authorList>
            <person name="Park H."/>
        </authorList>
    </citation>
    <scope>NUCLEOTIDE SEQUENCE</scope>
    <source>
        <strain evidence="1">KU_202001</strain>
    </source>
</reference>
<comment type="caution">
    <text evidence="1">The sequence shown here is derived from an EMBL/GenBank/DDBJ whole genome shotgun (WGS) entry which is preliminary data.</text>
</comment>
<evidence type="ECO:0000313" key="1">
    <source>
        <dbReference type="EMBL" id="KAI4827123.1"/>
    </source>
</evidence>
<dbReference type="EMBL" id="CM043789">
    <property type="protein sequence ID" value="KAI4827123.1"/>
    <property type="molecule type" value="Genomic_DNA"/>
</dbReference>
<keyword evidence="2" id="KW-1185">Reference proteome</keyword>
<gene>
    <name evidence="1" type="ORF">KUCAC02_030545</name>
</gene>
<protein>
    <submittedName>
        <fullName evidence="1">Uncharacterized protein</fullName>
    </submittedName>
</protein>
<accession>A0ACB9XJU2</accession>
<evidence type="ECO:0000313" key="2">
    <source>
        <dbReference type="Proteomes" id="UP001057452"/>
    </source>
</evidence>
<proteinExistence type="predicted"/>
<sequence length="138" mass="15215">MNLSVGAGEQEGLRSAERGMNENTTCPRRVRLWDSLAWLYYCWEACSFPLEGLIEELALCVSPSQLRESGQARPSGLAACSRTQRAGATACTHTHTHTHTNVPAPAALCSTHRRLDCLLAVELYSFSLLFSKWLPPPL</sequence>
<organism evidence="1 2">
    <name type="scientific">Chaenocephalus aceratus</name>
    <name type="common">Blackfin icefish</name>
    <name type="synonym">Chaenichthys aceratus</name>
    <dbReference type="NCBI Taxonomy" id="36190"/>
    <lineage>
        <taxon>Eukaryota</taxon>
        <taxon>Metazoa</taxon>
        <taxon>Chordata</taxon>
        <taxon>Craniata</taxon>
        <taxon>Vertebrata</taxon>
        <taxon>Euteleostomi</taxon>
        <taxon>Actinopterygii</taxon>
        <taxon>Neopterygii</taxon>
        <taxon>Teleostei</taxon>
        <taxon>Neoteleostei</taxon>
        <taxon>Acanthomorphata</taxon>
        <taxon>Eupercaria</taxon>
        <taxon>Perciformes</taxon>
        <taxon>Notothenioidei</taxon>
        <taxon>Channichthyidae</taxon>
        <taxon>Chaenocephalus</taxon>
    </lineage>
</organism>